<protein>
    <submittedName>
        <fullName evidence="2">Uncharacterized protein</fullName>
    </submittedName>
</protein>
<evidence type="ECO:0000256" key="1">
    <source>
        <dbReference type="SAM" id="MobiDB-lite"/>
    </source>
</evidence>
<organism evidence="2 3">
    <name type="scientific">Mucuna pruriens</name>
    <name type="common">Velvet bean</name>
    <name type="synonym">Dolichos pruriens</name>
    <dbReference type="NCBI Taxonomy" id="157652"/>
    <lineage>
        <taxon>Eukaryota</taxon>
        <taxon>Viridiplantae</taxon>
        <taxon>Streptophyta</taxon>
        <taxon>Embryophyta</taxon>
        <taxon>Tracheophyta</taxon>
        <taxon>Spermatophyta</taxon>
        <taxon>Magnoliopsida</taxon>
        <taxon>eudicotyledons</taxon>
        <taxon>Gunneridae</taxon>
        <taxon>Pentapetalae</taxon>
        <taxon>rosids</taxon>
        <taxon>fabids</taxon>
        <taxon>Fabales</taxon>
        <taxon>Fabaceae</taxon>
        <taxon>Papilionoideae</taxon>
        <taxon>50 kb inversion clade</taxon>
        <taxon>NPAAA clade</taxon>
        <taxon>indigoferoid/millettioid clade</taxon>
        <taxon>Phaseoleae</taxon>
        <taxon>Mucuna</taxon>
    </lineage>
</organism>
<dbReference type="Proteomes" id="UP000257109">
    <property type="component" value="Unassembled WGS sequence"/>
</dbReference>
<evidence type="ECO:0000313" key="3">
    <source>
        <dbReference type="Proteomes" id="UP000257109"/>
    </source>
</evidence>
<proteinExistence type="predicted"/>
<reference evidence="2" key="1">
    <citation type="submission" date="2018-05" db="EMBL/GenBank/DDBJ databases">
        <title>Draft genome of Mucuna pruriens seed.</title>
        <authorList>
            <person name="Nnadi N.E."/>
            <person name="Vos R."/>
            <person name="Hasami M.H."/>
            <person name="Devisetty U.K."/>
            <person name="Aguiy J.C."/>
        </authorList>
    </citation>
    <scope>NUCLEOTIDE SEQUENCE [LARGE SCALE GENOMIC DNA]</scope>
    <source>
        <strain evidence="2">JCA_2017</strain>
    </source>
</reference>
<evidence type="ECO:0000313" key="2">
    <source>
        <dbReference type="EMBL" id="RDX63001.1"/>
    </source>
</evidence>
<accession>A0A371EAF4</accession>
<dbReference type="EMBL" id="QJKJ01015143">
    <property type="protein sequence ID" value="RDX63001.1"/>
    <property type="molecule type" value="Genomic_DNA"/>
</dbReference>
<comment type="caution">
    <text evidence="2">The sequence shown here is derived from an EMBL/GenBank/DDBJ whole genome shotgun (WGS) entry which is preliminary data.</text>
</comment>
<gene>
    <name evidence="2" type="ORF">CR513_58617</name>
</gene>
<feature type="non-terminal residue" evidence="2">
    <location>
        <position position="1"/>
    </location>
</feature>
<name>A0A371EAF4_MUCPR</name>
<sequence>MKEMRVLYNNYYRWLAIFRRRVRSKPASRQRQSGDMKRQNGRTFTPQFKELVVDPFDSFQDPKVHFQAFQTQLQVVLGHAERTSDEVILEASTLVHRLF</sequence>
<dbReference type="OrthoDB" id="1426925at2759"/>
<keyword evidence="3" id="KW-1185">Reference proteome</keyword>
<dbReference type="AlphaFoldDB" id="A0A371EAF4"/>
<feature type="region of interest" description="Disordered" evidence="1">
    <location>
        <begin position="22"/>
        <end position="43"/>
    </location>
</feature>